<dbReference type="AlphaFoldDB" id="A0A9D9DJX5"/>
<comment type="caution">
    <text evidence="2">The sequence shown here is derived from an EMBL/GenBank/DDBJ whole genome shotgun (WGS) entry which is preliminary data.</text>
</comment>
<proteinExistence type="predicted"/>
<accession>A0A9D9DJX5</accession>
<dbReference type="InterPro" id="IPR050789">
    <property type="entry name" value="Diverse_Enzym_Activities"/>
</dbReference>
<feature type="domain" description="Beta-lactamase-related" evidence="1">
    <location>
        <begin position="83"/>
        <end position="346"/>
    </location>
</feature>
<protein>
    <submittedName>
        <fullName evidence="2">Beta-lactamase family protein</fullName>
    </submittedName>
</protein>
<reference evidence="2" key="2">
    <citation type="journal article" date="2021" name="PeerJ">
        <title>Extensive microbial diversity within the chicken gut microbiome revealed by metagenomics and culture.</title>
        <authorList>
            <person name="Gilroy R."/>
            <person name="Ravi A."/>
            <person name="Getino M."/>
            <person name="Pursley I."/>
            <person name="Horton D.L."/>
            <person name="Alikhan N.F."/>
            <person name="Baker D."/>
            <person name="Gharbi K."/>
            <person name="Hall N."/>
            <person name="Watson M."/>
            <person name="Adriaenssens E.M."/>
            <person name="Foster-Nyarko E."/>
            <person name="Jarju S."/>
            <person name="Secka A."/>
            <person name="Antonio M."/>
            <person name="Oren A."/>
            <person name="Chaudhuri R.R."/>
            <person name="La Ragione R."/>
            <person name="Hildebrand F."/>
            <person name="Pallen M.J."/>
        </authorList>
    </citation>
    <scope>NUCLEOTIDE SEQUENCE</scope>
    <source>
        <strain evidence="2">15467</strain>
    </source>
</reference>
<dbReference type="EMBL" id="JADINB010000066">
    <property type="protein sequence ID" value="MBO8428853.1"/>
    <property type="molecule type" value="Genomic_DNA"/>
</dbReference>
<dbReference type="Proteomes" id="UP000823635">
    <property type="component" value="Unassembled WGS sequence"/>
</dbReference>
<dbReference type="SUPFAM" id="SSF56601">
    <property type="entry name" value="beta-lactamase/transpeptidase-like"/>
    <property type="match status" value="1"/>
</dbReference>
<dbReference type="PANTHER" id="PTHR43283">
    <property type="entry name" value="BETA-LACTAMASE-RELATED"/>
    <property type="match status" value="1"/>
</dbReference>
<dbReference type="InterPro" id="IPR012338">
    <property type="entry name" value="Beta-lactam/transpept-like"/>
</dbReference>
<evidence type="ECO:0000313" key="2">
    <source>
        <dbReference type="EMBL" id="MBO8428853.1"/>
    </source>
</evidence>
<sequence>MRKFFIMCAVIFSTISVSCSQGENTREKYDSQISQMIKDADIPFIDLIYHSPETDYRIQCINPDFYDSTRIADGTAIKQPPIMQAASLSKVVFSYIVMKAVQNGEIDLDTPLYKYTDIDRFKDKETARKLTARMVLRHRSGLPNWSVAASSAEWPTSEITFKFPPDSCYDYSGEGFAFLQRAIEAIKGKDIETIAEEEVFNPLGMTNSSYAWRSEYDTLAVYGYKDRVCEGLRRHPRANVGYTLRTTAEDYAKFLNELMTGTTLRPEIKEMMFTPDTNRAVRFAGLERPCDSSIFWGLGIGVEKNARHGNILWHWGDNDTFRALFILIPQEQTYLLYFTNSNHGHDIVDRMTALFFDDSEPFALSSWVRDEIGEE</sequence>
<dbReference type="Pfam" id="PF00144">
    <property type="entry name" value="Beta-lactamase"/>
    <property type="match status" value="1"/>
</dbReference>
<organism evidence="2 3">
    <name type="scientific">Candidatus Egerieousia excrementavium</name>
    <dbReference type="NCBI Taxonomy" id="2840778"/>
    <lineage>
        <taxon>Bacteria</taxon>
        <taxon>Pseudomonadati</taxon>
        <taxon>Bacteroidota</taxon>
        <taxon>Bacteroidia</taxon>
        <taxon>Bacteroidales</taxon>
        <taxon>Candidatus Egerieousia</taxon>
    </lineage>
</organism>
<evidence type="ECO:0000259" key="1">
    <source>
        <dbReference type="Pfam" id="PF00144"/>
    </source>
</evidence>
<name>A0A9D9DJX5_9BACT</name>
<evidence type="ECO:0000313" key="3">
    <source>
        <dbReference type="Proteomes" id="UP000823635"/>
    </source>
</evidence>
<dbReference type="PROSITE" id="PS51257">
    <property type="entry name" value="PROKAR_LIPOPROTEIN"/>
    <property type="match status" value="1"/>
</dbReference>
<dbReference type="PANTHER" id="PTHR43283:SF18">
    <property type="match status" value="1"/>
</dbReference>
<dbReference type="Gene3D" id="3.40.710.10">
    <property type="entry name" value="DD-peptidase/beta-lactamase superfamily"/>
    <property type="match status" value="1"/>
</dbReference>
<dbReference type="InterPro" id="IPR001466">
    <property type="entry name" value="Beta-lactam-related"/>
</dbReference>
<reference evidence="2" key="1">
    <citation type="submission" date="2020-10" db="EMBL/GenBank/DDBJ databases">
        <authorList>
            <person name="Gilroy R."/>
        </authorList>
    </citation>
    <scope>NUCLEOTIDE SEQUENCE</scope>
    <source>
        <strain evidence="2">15467</strain>
    </source>
</reference>
<gene>
    <name evidence="2" type="ORF">IAC68_02830</name>
</gene>